<sequence>MKQRGLVMVFALLILLSLTVLGVASVSSGLMQNKMATSMEQSSLAFDAAEAAIAGVVFESEDETLLTNPNLSDPLSDARQGNIFDPTADTLSCFDVNGWTNRTMTQAGLTVGQNHNNAGSYDNNPPVNSWSRTAFMREQPCRGSSNVIGGSNINCHVFVVRGCGQVSGKSYVVANSLTAAVFAPASQ</sequence>
<gene>
    <name evidence="2" type="ORF">QTP81_03875</name>
</gene>
<dbReference type="Pfam" id="PF14341">
    <property type="entry name" value="PilX_N"/>
    <property type="match status" value="1"/>
</dbReference>
<evidence type="ECO:0000313" key="3">
    <source>
        <dbReference type="Proteomes" id="UP001234343"/>
    </source>
</evidence>
<dbReference type="InterPro" id="IPR025746">
    <property type="entry name" value="PilX_N_dom"/>
</dbReference>
<feature type="domain" description="Type 4 fimbrial biogenesis protein PilX N-terminal" evidence="1">
    <location>
        <begin position="4"/>
        <end position="53"/>
    </location>
</feature>
<dbReference type="EMBL" id="JAUCBP010000002">
    <property type="protein sequence ID" value="MDM7859742.1"/>
    <property type="molecule type" value="Genomic_DNA"/>
</dbReference>
<keyword evidence="3" id="KW-1185">Reference proteome</keyword>
<organism evidence="2 3">
    <name type="scientific">Alteromonas arenosi</name>
    <dbReference type="NCBI Taxonomy" id="3055817"/>
    <lineage>
        <taxon>Bacteria</taxon>
        <taxon>Pseudomonadati</taxon>
        <taxon>Pseudomonadota</taxon>
        <taxon>Gammaproteobacteria</taxon>
        <taxon>Alteromonadales</taxon>
        <taxon>Alteromonadaceae</taxon>
        <taxon>Alteromonas/Salinimonas group</taxon>
        <taxon>Alteromonas</taxon>
    </lineage>
</organism>
<accession>A0ABT7SW16</accession>
<dbReference type="RefSeq" id="WP_289363840.1">
    <property type="nucleotide sequence ID" value="NZ_JAUCBP010000002.1"/>
</dbReference>
<protein>
    <submittedName>
        <fullName evidence="2">Pilus assembly protein PilZ</fullName>
    </submittedName>
</protein>
<proteinExistence type="predicted"/>
<comment type="caution">
    <text evidence="2">The sequence shown here is derived from an EMBL/GenBank/DDBJ whole genome shotgun (WGS) entry which is preliminary data.</text>
</comment>
<name>A0ABT7SW16_9ALTE</name>
<reference evidence="2 3" key="1">
    <citation type="submission" date="2023-06" db="EMBL/GenBank/DDBJ databases">
        <title>Alteromonas sp. ASW11-36 isolated from intertidal sand.</title>
        <authorList>
            <person name="Li Y."/>
        </authorList>
    </citation>
    <scope>NUCLEOTIDE SEQUENCE [LARGE SCALE GENOMIC DNA]</scope>
    <source>
        <strain evidence="2 3">ASW11-36</strain>
    </source>
</reference>
<evidence type="ECO:0000259" key="1">
    <source>
        <dbReference type="Pfam" id="PF14341"/>
    </source>
</evidence>
<evidence type="ECO:0000313" key="2">
    <source>
        <dbReference type="EMBL" id="MDM7859742.1"/>
    </source>
</evidence>
<dbReference type="Proteomes" id="UP001234343">
    <property type="component" value="Unassembled WGS sequence"/>
</dbReference>